<evidence type="ECO:0000256" key="12">
    <source>
        <dbReference type="RuleBase" id="RU004336"/>
    </source>
</evidence>
<dbReference type="FunFam" id="3.20.20.80:FF:000002">
    <property type="entry name" value="Glucan endo-1,3-beta-glucosidase 3"/>
    <property type="match status" value="1"/>
</dbReference>
<dbReference type="GO" id="GO:0005975">
    <property type="term" value="P:carbohydrate metabolic process"/>
    <property type="evidence" value="ECO:0007669"/>
    <property type="project" value="InterPro"/>
</dbReference>
<dbReference type="GeneID" id="111300283"/>
<dbReference type="GO" id="GO:0042973">
    <property type="term" value="F:glucan endo-1,3-beta-D-glucosidase activity"/>
    <property type="evidence" value="ECO:0007669"/>
    <property type="project" value="UniProtKB-EC"/>
</dbReference>
<evidence type="ECO:0000256" key="2">
    <source>
        <dbReference type="ARBA" id="ARBA00004609"/>
    </source>
</evidence>
<keyword evidence="15" id="KW-1185">Reference proteome</keyword>
<keyword evidence="6 13" id="KW-0732">Signal</keyword>
<protein>
    <recommendedName>
        <fullName evidence="4">glucan endo-1,3-beta-D-glucosidase</fullName>
        <ecNumber evidence="4">3.2.1.39</ecNumber>
    </recommendedName>
</protein>
<evidence type="ECO:0000256" key="5">
    <source>
        <dbReference type="ARBA" id="ARBA00022622"/>
    </source>
</evidence>
<keyword evidence="9" id="KW-1015">Disulfide bond</keyword>
<comment type="similarity">
    <text evidence="3 11">Belongs to the glycosyl hydrolase 17 family.</text>
</comment>
<dbReference type="GO" id="GO:0005886">
    <property type="term" value="C:plasma membrane"/>
    <property type="evidence" value="ECO:0007669"/>
    <property type="project" value="UniProtKB-SubCell"/>
</dbReference>
<feature type="domain" description="X8" evidence="14">
    <location>
        <begin position="361"/>
        <end position="445"/>
    </location>
</feature>
<dbReference type="FunFam" id="1.20.58.1040:FF:000003">
    <property type="entry name" value="glucan endo-1,3-beta-glucosidase 7"/>
    <property type="match status" value="1"/>
</dbReference>
<keyword evidence="5" id="KW-0449">Lipoprotein</keyword>
<dbReference type="Pfam" id="PF00332">
    <property type="entry name" value="Glyco_hydro_17"/>
    <property type="match status" value="1"/>
</dbReference>
<keyword evidence="8" id="KW-0611">Plant defense</keyword>
<feature type="chain" id="PRO_5027655803" description="glucan endo-1,3-beta-D-glucosidase" evidence="13">
    <location>
        <begin position="21"/>
        <end position="446"/>
    </location>
</feature>
<evidence type="ECO:0000256" key="4">
    <source>
        <dbReference type="ARBA" id="ARBA00012780"/>
    </source>
</evidence>
<evidence type="ECO:0000313" key="16">
    <source>
        <dbReference type="RefSeq" id="XP_022751653.1"/>
    </source>
</evidence>
<accession>A0A6P5ZFN3</accession>
<dbReference type="KEGG" id="dzi:111300283"/>
<comment type="catalytic activity">
    <reaction evidence="1">
        <text>Hydrolysis of (1-&gt;3)-beta-D-glucosidic linkages in (1-&gt;3)-beta-D-glucans.</text>
        <dbReference type="EC" id="3.2.1.39"/>
    </reaction>
</comment>
<feature type="signal peptide" evidence="13">
    <location>
        <begin position="1"/>
        <end position="20"/>
    </location>
</feature>
<gene>
    <name evidence="16" type="primary">LOC111300283</name>
</gene>
<dbReference type="Gene3D" id="1.20.58.1040">
    <property type="match status" value="1"/>
</dbReference>
<dbReference type="Gene3D" id="3.20.20.80">
    <property type="entry name" value="Glycosidases"/>
    <property type="match status" value="1"/>
</dbReference>
<keyword evidence="5" id="KW-0325">Glycoprotein</keyword>
<evidence type="ECO:0000256" key="9">
    <source>
        <dbReference type="ARBA" id="ARBA00023157"/>
    </source>
</evidence>
<dbReference type="SUPFAM" id="SSF51445">
    <property type="entry name" value="(Trans)glycosidases"/>
    <property type="match status" value="1"/>
</dbReference>
<dbReference type="InterPro" id="IPR044965">
    <property type="entry name" value="Glyco_hydro_17_plant"/>
</dbReference>
<dbReference type="GO" id="GO:0006952">
    <property type="term" value="P:defense response"/>
    <property type="evidence" value="ECO:0007669"/>
    <property type="project" value="UniProtKB-KW"/>
</dbReference>
<dbReference type="Proteomes" id="UP000515121">
    <property type="component" value="Unplaced"/>
</dbReference>
<dbReference type="SMART" id="SM00768">
    <property type="entry name" value="X8"/>
    <property type="match status" value="1"/>
</dbReference>
<proteinExistence type="inferred from homology"/>
<dbReference type="EC" id="3.2.1.39" evidence="4"/>
<reference evidence="16" key="1">
    <citation type="submission" date="2025-08" db="UniProtKB">
        <authorList>
            <consortium name="RefSeq"/>
        </authorList>
    </citation>
    <scope>IDENTIFICATION</scope>
    <source>
        <tissue evidence="16">Fruit stalk</tissue>
    </source>
</reference>
<sequence>MIAIFLLFSIILHLFTSSAALGVNYGMSADNLPSPFVVANFLKTQTIFDSVKMFDANPDVLRAFANTGISVTVTVGNGDIPALTNTVAARRWVTQHISPFYPQTKIKYICVGSEVLFSNITDWINNLVPAMRSLHYALIKAGIQDIKITSSHALNIFRSETVPSLMRFMVGYDLSFFAPTLKFHHRTKSPFMINPYPYFSPDLLSRLNYALFKPNRGVYDKFTGKTYTNMFDALMDSTYSAMKALGYGHVDIVIGETGWPSQGDASSPFATMENAISYNGHVVKEIISGKGTPLMPNRQFETYMFALFNENQKPGPLAEKYWGLLKPDLTPMYDVALLHHEQSVPAPTNPSPATPAPSGNNYCVPKIDVSYVQLQSNLDYACGQGVDCTPIQPGGTCYEPNTVQSHAAFAMNSYYQTKGQSYFSCDFAGTGQIITVNPSYRNCHYL</sequence>
<dbReference type="RefSeq" id="XP_022751653.1">
    <property type="nucleotide sequence ID" value="XM_022895918.1"/>
</dbReference>
<keyword evidence="5" id="KW-0472">Membrane</keyword>
<evidence type="ECO:0000256" key="11">
    <source>
        <dbReference type="RuleBase" id="RU004335"/>
    </source>
</evidence>
<dbReference type="InterPro" id="IPR000490">
    <property type="entry name" value="Glyco_hydro_17"/>
</dbReference>
<evidence type="ECO:0000256" key="7">
    <source>
        <dbReference type="ARBA" id="ARBA00022801"/>
    </source>
</evidence>
<evidence type="ECO:0000256" key="13">
    <source>
        <dbReference type="SAM" id="SignalP"/>
    </source>
</evidence>
<comment type="subcellular location">
    <subcellularLocation>
        <location evidence="2">Cell membrane</location>
        <topology evidence="2">Lipid-anchor</topology>
        <topology evidence="2">GPI-anchor</topology>
    </subcellularLocation>
</comment>
<evidence type="ECO:0000259" key="14">
    <source>
        <dbReference type="SMART" id="SM00768"/>
    </source>
</evidence>
<evidence type="ECO:0000256" key="3">
    <source>
        <dbReference type="ARBA" id="ARBA00008773"/>
    </source>
</evidence>
<evidence type="ECO:0000256" key="8">
    <source>
        <dbReference type="ARBA" id="ARBA00022821"/>
    </source>
</evidence>
<keyword evidence="5" id="KW-0336">GPI-anchor</keyword>
<dbReference type="OrthoDB" id="1938138at2759"/>
<name>A0A6P5ZFN3_DURZI</name>
<dbReference type="Pfam" id="PF07983">
    <property type="entry name" value="X8"/>
    <property type="match status" value="1"/>
</dbReference>
<dbReference type="InterPro" id="IPR017853">
    <property type="entry name" value="GH"/>
</dbReference>
<dbReference type="PANTHER" id="PTHR32227">
    <property type="entry name" value="GLUCAN ENDO-1,3-BETA-GLUCOSIDASE BG1-RELATED-RELATED"/>
    <property type="match status" value="1"/>
</dbReference>
<evidence type="ECO:0000256" key="10">
    <source>
        <dbReference type="ARBA" id="ARBA00023295"/>
    </source>
</evidence>
<organism evidence="15 16">
    <name type="scientific">Durio zibethinus</name>
    <name type="common">Durian</name>
    <dbReference type="NCBI Taxonomy" id="66656"/>
    <lineage>
        <taxon>Eukaryota</taxon>
        <taxon>Viridiplantae</taxon>
        <taxon>Streptophyta</taxon>
        <taxon>Embryophyta</taxon>
        <taxon>Tracheophyta</taxon>
        <taxon>Spermatophyta</taxon>
        <taxon>Magnoliopsida</taxon>
        <taxon>eudicotyledons</taxon>
        <taxon>Gunneridae</taxon>
        <taxon>Pentapetalae</taxon>
        <taxon>rosids</taxon>
        <taxon>malvids</taxon>
        <taxon>Malvales</taxon>
        <taxon>Malvaceae</taxon>
        <taxon>Helicteroideae</taxon>
        <taxon>Durio</taxon>
    </lineage>
</organism>
<dbReference type="GO" id="GO:0098552">
    <property type="term" value="C:side of membrane"/>
    <property type="evidence" value="ECO:0007669"/>
    <property type="project" value="UniProtKB-KW"/>
</dbReference>
<evidence type="ECO:0000256" key="6">
    <source>
        <dbReference type="ARBA" id="ARBA00022729"/>
    </source>
</evidence>
<dbReference type="PROSITE" id="PS00587">
    <property type="entry name" value="GLYCOSYL_HYDROL_F17"/>
    <property type="match status" value="1"/>
</dbReference>
<dbReference type="AlphaFoldDB" id="A0A6P5ZFN3"/>
<dbReference type="InterPro" id="IPR012946">
    <property type="entry name" value="X8"/>
</dbReference>
<evidence type="ECO:0000256" key="1">
    <source>
        <dbReference type="ARBA" id="ARBA00000382"/>
    </source>
</evidence>
<keyword evidence="10 12" id="KW-0326">Glycosidase</keyword>
<evidence type="ECO:0000313" key="15">
    <source>
        <dbReference type="Proteomes" id="UP000515121"/>
    </source>
</evidence>
<keyword evidence="7 12" id="KW-0378">Hydrolase</keyword>